<sequence length="240" mass="27910">MAQQPGGVGFDFLSFESMFEHHEGFKDLIERILRAQDKHVRIDDEIQDVEEMQREIFQPTRQLLSSFRNEISTTTNNIVYQAPLLDVSEQRINGYLVLGKDGIKVKMHTSHFLMSNNDPLLSGERADEESPLPFQLKGPLKEHTEEEIKRMTGVHYPEFIQTELPQKSESVWDHWKSLDMRAIENLRPEASRTREIFQFPNEVPYTTVVIPMSSEINELGELSAQQLDPMGRRRPRKSLM</sequence>
<protein>
    <submittedName>
        <fullName evidence="2">Uncharacterized protein</fullName>
    </submittedName>
</protein>
<gene>
    <name evidence="2" type="ORF">ODALV1_LOCUS5049</name>
</gene>
<proteinExistence type="predicted"/>
<reference evidence="2 3" key="1">
    <citation type="submission" date="2024-08" db="EMBL/GenBank/DDBJ databases">
        <authorList>
            <person name="Cucini C."/>
            <person name="Frati F."/>
        </authorList>
    </citation>
    <scope>NUCLEOTIDE SEQUENCE [LARGE SCALE GENOMIC DNA]</scope>
</reference>
<comment type="caution">
    <text evidence="2">The sequence shown here is derived from an EMBL/GenBank/DDBJ whole genome shotgun (WGS) entry which is preliminary data.</text>
</comment>
<dbReference type="EMBL" id="CAXLJM020000015">
    <property type="protein sequence ID" value="CAL8081887.1"/>
    <property type="molecule type" value="Genomic_DNA"/>
</dbReference>
<dbReference type="Proteomes" id="UP001642540">
    <property type="component" value="Unassembled WGS sequence"/>
</dbReference>
<evidence type="ECO:0000313" key="2">
    <source>
        <dbReference type="EMBL" id="CAL8081887.1"/>
    </source>
</evidence>
<accession>A0ABP1Q1E9</accession>
<evidence type="ECO:0000313" key="3">
    <source>
        <dbReference type="Proteomes" id="UP001642540"/>
    </source>
</evidence>
<feature type="region of interest" description="Disordered" evidence="1">
    <location>
        <begin position="221"/>
        <end position="240"/>
    </location>
</feature>
<organism evidence="2 3">
    <name type="scientific">Orchesella dallaii</name>
    <dbReference type="NCBI Taxonomy" id="48710"/>
    <lineage>
        <taxon>Eukaryota</taxon>
        <taxon>Metazoa</taxon>
        <taxon>Ecdysozoa</taxon>
        <taxon>Arthropoda</taxon>
        <taxon>Hexapoda</taxon>
        <taxon>Collembola</taxon>
        <taxon>Entomobryomorpha</taxon>
        <taxon>Entomobryoidea</taxon>
        <taxon>Orchesellidae</taxon>
        <taxon>Orchesellinae</taxon>
        <taxon>Orchesella</taxon>
    </lineage>
</organism>
<keyword evidence="3" id="KW-1185">Reference proteome</keyword>
<name>A0ABP1Q1E9_9HEXA</name>
<evidence type="ECO:0000256" key="1">
    <source>
        <dbReference type="SAM" id="MobiDB-lite"/>
    </source>
</evidence>